<sequence length="74" mass="8414">MNNQIDIQTHAYINIVTGDKSKTMEKLVPVLNELPIDEIDDDSFEYEVRLYFDGIPGVSRIAYAAGRIEQLLNV</sequence>
<proteinExistence type="predicted"/>
<dbReference type="AlphaFoldDB" id="A0A5C6FFS5"/>
<dbReference type="Proteomes" id="UP000316476">
    <property type="component" value="Unassembled WGS sequence"/>
</dbReference>
<accession>A0A5C6FFS5</accession>
<evidence type="ECO:0000313" key="1">
    <source>
        <dbReference type="EMBL" id="TWU59617.1"/>
    </source>
</evidence>
<evidence type="ECO:0000313" key="2">
    <source>
        <dbReference type="Proteomes" id="UP000316476"/>
    </source>
</evidence>
<gene>
    <name evidence="1" type="ORF">V7x_55270</name>
</gene>
<name>A0A5C6FFS5_9PLAN</name>
<comment type="caution">
    <text evidence="1">The sequence shown here is derived from an EMBL/GenBank/DDBJ whole genome shotgun (WGS) entry which is preliminary data.</text>
</comment>
<dbReference type="RefSeq" id="WP_146416537.1">
    <property type="nucleotide sequence ID" value="NZ_SJPZ01000005.1"/>
</dbReference>
<protein>
    <submittedName>
        <fullName evidence="1">Uncharacterized protein</fullName>
    </submittedName>
</protein>
<dbReference type="EMBL" id="SJPZ01000005">
    <property type="protein sequence ID" value="TWU59617.1"/>
    <property type="molecule type" value="Genomic_DNA"/>
</dbReference>
<organism evidence="1 2">
    <name type="scientific">Crateriforma conspicua</name>
    <dbReference type="NCBI Taxonomy" id="2527996"/>
    <lineage>
        <taxon>Bacteria</taxon>
        <taxon>Pseudomonadati</taxon>
        <taxon>Planctomycetota</taxon>
        <taxon>Planctomycetia</taxon>
        <taxon>Planctomycetales</taxon>
        <taxon>Planctomycetaceae</taxon>
        <taxon>Crateriforma</taxon>
    </lineage>
</organism>
<reference evidence="1 2" key="1">
    <citation type="submission" date="2019-02" db="EMBL/GenBank/DDBJ databases">
        <title>Deep-cultivation of Planctomycetes and their phenomic and genomic characterization uncovers novel biology.</title>
        <authorList>
            <person name="Wiegand S."/>
            <person name="Jogler M."/>
            <person name="Boedeker C."/>
            <person name="Pinto D."/>
            <person name="Vollmers J."/>
            <person name="Rivas-Marin E."/>
            <person name="Kohn T."/>
            <person name="Peeters S.H."/>
            <person name="Heuer A."/>
            <person name="Rast P."/>
            <person name="Oberbeckmann S."/>
            <person name="Bunk B."/>
            <person name="Jeske O."/>
            <person name="Meyerdierks A."/>
            <person name="Storesund J.E."/>
            <person name="Kallscheuer N."/>
            <person name="Luecker S."/>
            <person name="Lage O.M."/>
            <person name="Pohl T."/>
            <person name="Merkel B.J."/>
            <person name="Hornburger P."/>
            <person name="Mueller R.-W."/>
            <person name="Bruemmer F."/>
            <person name="Labrenz M."/>
            <person name="Spormann A.M."/>
            <person name="Op Den Camp H."/>
            <person name="Overmann J."/>
            <person name="Amann R."/>
            <person name="Jetten M.S.M."/>
            <person name="Mascher T."/>
            <person name="Medema M.H."/>
            <person name="Devos D.P."/>
            <person name="Kaster A.-K."/>
            <person name="Ovreas L."/>
            <person name="Rohde M."/>
            <person name="Galperin M.Y."/>
            <person name="Jogler C."/>
        </authorList>
    </citation>
    <scope>NUCLEOTIDE SEQUENCE [LARGE SCALE GENOMIC DNA]</scope>
    <source>
        <strain evidence="1 2">V7</strain>
    </source>
</reference>